<dbReference type="RefSeq" id="WP_254421337.1">
    <property type="nucleotide sequence ID" value="NZ_BAAAJB010000094.1"/>
</dbReference>
<evidence type="ECO:0000256" key="1">
    <source>
        <dbReference type="SAM" id="MobiDB-lite"/>
    </source>
</evidence>
<gene>
    <name evidence="3" type="ORF">NE857_13685</name>
</gene>
<evidence type="ECO:0000256" key="2">
    <source>
        <dbReference type="SAM" id="Phobius"/>
    </source>
</evidence>
<dbReference type="EMBL" id="CP099837">
    <property type="protein sequence ID" value="USY22565.1"/>
    <property type="molecule type" value="Genomic_DNA"/>
</dbReference>
<dbReference type="Proteomes" id="UP001055940">
    <property type="component" value="Chromosome"/>
</dbReference>
<proteinExistence type="predicted"/>
<reference evidence="3" key="1">
    <citation type="submission" date="2022-06" db="EMBL/GenBank/DDBJ databases">
        <authorList>
            <person name="Ping M."/>
        </authorList>
    </citation>
    <scope>NUCLEOTIDE SEQUENCE</scope>
    <source>
        <strain evidence="3">JCM11759T</strain>
    </source>
</reference>
<name>A0ABY5DHS7_9ACTN</name>
<keyword evidence="4" id="KW-1185">Reference proteome</keyword>
<keyword evidence="2" id="KW-1133">Transmembrane helix</keyword>
<organism evidence="3 4">
    <name type="scientific">Nocardiopsis exhalans</name>
    <dbReference type="NCBI Taxonomy" id="163604"/>
    <lineage>
        <taxon>Bacteria</taxon>
        <taxon>Bacillati</taxon>
        <taxon>Actinomycetota</taxon>
        <taxon>Actinomycetes</taxon>
        <taxon>Streptosporangiales</taxon>
        <taxon>Nocardiopsidaceae</taxon>
        <taxon>Nocardiopsis</taxon>
    </lineage>
</organism>
<protein>
    <submittedName>
        <fullName evidence="3">Uncharacterized protein</fullName>
    </submittedName>
</protein>
<feature type="region of interest" description="Disordered" evidence="1">
    <location>
        <begin position="17"/>
        <end position="56"/>
    </location>
</feature>
<sequence>MPTPSVLAAHKCDLMRPNCPDQGGHTREAWRGSRGEVRREPLPGRARSEQVPSGPDTGAVTVLVLAAGVALVPGGTLAVAFLLGTVLRGLDRDAPLEPVREAEAGQHGQRRLRAHLDRARGLGYRGSGFDVGGEVGQ</sequence>
<evidence type="ECO:0000313" key="4">
    <source>
        <dbReference type="Proteomes" id="UP001055940"/>
    </source>
</evidence>
<evidence type="ECO:0000313" key="3">
    <source>
        <dbReference type="EMBL" id="USY22565.1"/>
    </source>
</evidence>
<feature type="transmembrane region" description="Helical" evidence="2">
    <location>
        <begin position="59"/>
        <end position="83"/>
    </location>
</feature>
<accession>A0ABY5DHS7</accession>
<keyword evidence="2" id="KW-0472">Membrane</keyword>
<feature type="compositionally biased region" description="Basic and acidic residues" evidence="1">
    <location>
        <begin position="24"/>
        <end position="48"/>
    </location>
</feature>
<keyword evidence="2" id="KW-0812">Transmembrane</keyword>